<evidence type="ECO:0000256" key="4">
    <source>
        <dbReference type="ARBA" id="ARBA00022840"/>
    </source>
</evidence>
<organism evidence="7 8">
    <name type="scientific">Mycena venus</name>
    <dbReference type="NCBI Taxonomy" id="2733690"/>
    <lineage>
        <taxon>Eukaryota</taxon>
        <taxon>Fungi</taxon>
        <taxon>Dikarya</taxon>
        <taxon>Basidiomycota</taxon>
        <taxon>Agaricomycotina</taxon>
        <taxon>Agaricomycetes</taxon>
        <taxon>Agaricomycetidae</taxon>
        <taxon>Agaricales</taxon>
        <taxon>Marasmiineae</taxon>
        <taxon>Mycenaceae</taxon>
        <taxon>Mycena</taxon>
    </lineage>
</organism>
<dbReference type="SUPFAM" id="SSF56112">
    <property type="entry name" value="Protein kinase-like (PK-like)"/>
    <property type="match status" value="1"/>
</dbReference>
<feature type="compositionally biased region" description="Polar residues" evidence="5">
    <location>
        <begin position="498"/>
        <end position="515"/>
    </location>
</feature>
<gene>
    <name evidence="7" type="ORF">MVEN_02530300</name>
</gene>
<keyword evidence="3 7" id="KW-0418">Kinase</keyword>
<reference evidence="7" key="1">
    <citation type="submission" date="2020-05" db="EMBL/GenBank/DDBJ databases">
        <title>Mycena genomes resolve the evolution of fungal bioluminescence.</title>
        <authorList>
            <person name="Tsai I.J."/>
        </authorList>
    </citation>
    <scope>NUCLEOTIDE SEQUENCE</scope>
    <source>
        <strain evidence="7">CCC161011</strain>
    </source>
</reference>
<dbReference type="PANTHER" id="PTHR44329">
    <property type="entry name" value="SERINE/THREONINE-PROTEIN KINASE TNNI3K-RELATED"/>
    <property type="match status" value="1"/>
</dbReference>
<evidence type="ECO:0000313" key="8">
    <source>
        <dbReference type="Proteomes" id="UP000620124"/>
    </source>
</evidence>
<name>A0A8H6WUS3_9AGAR</name>
<dbReference type="OrthoDB" id="1668230at2759"/>
<dbReference type="AlphaFoldDB" id="A0A8H6WUS3"/>
<dbReference type="InterPro" id="IPR000719">
    <property type="entry name" value="Prot_kinase_dom"/>
</dbReference>
<feature type="compositionally biased region" description="Low complexity" evidence="5">
    <location>
        <begin position="522"/>
        <end position="536"/>
    </location>
</feature>
<dbReference type="InterPro" id="IPR011009">
    <property type="entry name" value="Kinase-like_dom_sf"/>
</dbReference>
<evidence type="ECO:0000256" key="3">
    <source>
        <dbReference type="ARBA" id="ARBA00022777"/>
    </source>
</evidence>
<dbReference type="Gene3D" id="1.25.10.10">
    <property type="entry name" value="Leucine-rich Repeat Variant"/>
    <property type="match status" value="2"/>
</dbReference>
<dbReference type="Proteomes" id="UP000620124">
    <property type="component" value="Unassembled WGS sequence"/>
</dbReference>
<feature type="compositionally biased region" description="Polar residues" evidence="5">
    <location>
        <begin position="402"/>
        <end position="414"/>
    </location>
</feature>
<dbReference type="Pfam" id="PF07714">
    <property type="entry name" value="PK_Tyr_Ser-Thr"/>
    <property type="match status" value="1"/>
</dbReference>
<keyword evidence="2" id="KW-0547">Nucleotide-binding</keyword>
<dbReference type="PANTHER" id="PTHR44329:SF288">
    <property type="entry name" value="MITOGEN-ACTIVATED PROTEIN KINASE KINASE KINASE 20"/>
    <property type="match status" value="1"/>
</dbReference>
<proteinExistence type="predicted"/>
<dbReference type="EMBL" id="JACAZI010000034">
    <property type="protein sequence ID" value="KAF7329003.1"/>
    <property type="molecule type" value="Genomic_DNA"/>
</dbReference>
<dbReference type="InterPro" id="IPR016024">
    <property type="entry name" value="ARM-type_fold"/>
</dbReference>
<keyword evidence="4" id="KW-0067">ATP-binding</keyword>
<dbReference type="Gene3D" id="1.10.510.10">
    <property type="entry name" value="Transferase(Phosphotransferase) domain 1"/>
    <property type="match status" value="1"/>
</dbReference>
<dbReference type="InterPro" id="IPR011989">
    <property type="entry name" value="ARM-like"/>
</dbReference>
<dbReference type="InterPro" id="IPR051681">
    <property type="entry name" value="Ser/Thr_Kinases-Pseudokinases"/>
</dbReference>
<feature type="region of interest" description="Disordered" evidence="5">
    <location>
        <begin position="452"/>
        <end position="587"/>
    </location>
</feature>
<dbReference type="SUPFAM" id="SSF48371">
    <property type="entry name" value="ARM repeat"/>
    <property type="match status" value="1"/>
</dbReference>
<dbReference type="PROSITE" id="PS50011">
    <property type="entry name" value="PROTEIN_KINASE_DOM"/>
    <property type="match status" value="1"/>
</dbReference>
<protein>
    <submittedName>
        <fullName evidence="7">Protein kinase domain-containing protein</fullName>
    </submittedName>
</protein>
<evidence type="ECO:0000256" key="2">
    <source>
        <dbReference type="ARBA" id="ARBA00022741"/>
    </source>
</evidence>
<dbReference type="InterPro" id="IPR001245">
    <property type="entry name" value="Ser-Thr/Tyr_kinase_cat_dom"/>
</dbReference>
<keyword evidence="1" id="KW-0808">Transferase</keyword>
<evidence type="ECO:0000256" key="1">
    <source>
        <dbReference type="ARBA" id="ARBA00022679"/>
    </source>
</evidence>
<feature type="domain" description="Protein kinase" evidence="6">
    <location>
        <begin position="1"/>
        <end position="259"/>
    </location>
</feature>
<dbReference type="GO" id="GO:0004674">
    <property type="term" value="F:protein serine/threonine kinase activity"/>
    <property type="evidence" value="ECO:0007669"/>
    <property type="project" value="TreeGrafter"/>
</dbReference>
<evidence type="ECO:0000259" key="6">
    <source>
        <dbReference type="PROSITE" id="PS50011"/>
    </source>
</evidence>
<dbReference type="GO" id="GO:0005524">
    <property type="term" value="F:ATP binding"/>
    <property type="evidence" value="ECO:0007669"/>
    <property type="project" value="UniProtKB-KW"/>
</dbReference>
<feature type="compositionally biased region" description="Polar residues" evidence="5">
    <location>
        <begin position="379"/>
        <end position="393"/>
    </location>
</feature>
<comment type="caution">
    <text evidence="7">The sequence shown here is derived from an EMBL/GenBank/DDBJ whole genome shotgun (WGS) entry which is preliminary data.</text>
</comment>
<feature type="compositionally biased region" description="Polar residues" evidence="5">
    <location>
        <begin position="479"/>
        <end position="488"/>
    </location>
</feature>
<keyword evidence="8" id="KW-1185">Reference proteome</keyword>
<accession>A0A8H6WUS3</accession>
<sequence length="1068" mass="115089">MDPPILPPTAAWIIRPDELHLEDNAHLGGRIAQGKWRNSLVIVKVLSKQAEPSALDERGELWTSLRHPNVLQMFGVSPLDADPLYVVTQFQPDGNVLDFLKRNTNADRARIVYDVALGMQYLHARGVVHGSLKPANILVGVDGKACISDYGMIEVQTSGSHGHRYFSPEAWKGTISRPSDVFAWAMSALEIFTSKPPWGILSEKQIFRLVVRQDSRPDRPDEDFGLTDHMWGIMEECWHRESRLRPTFDILANLLHNRIQLESRGSGLSIPRVEVETPEGQQLAPVGTLSAGDSLASLHSHRTRSSLSMMTHISVPPAYEVMPSTNPHPDSAPPAVSQFTQHAGPKRSPTDIAPPPHPQYTRDGSDASNNTHLEPAPQAVTQPLFSSKRSLTDITPPPRQQYGRNGSDASSNPYFDSAPPGGDDIYAAHILNTRHHRFCAVSSSMVTQFAAPSTVTPPRRVPSDFANPPRPQYTHDGSDASTASSPNDSFDEEGLSPMFNNSLSLQSPDSPNTAWSAERRLAPSPSIRTSSSGGSSRSHHSGPRAAPSRLKSIGPIGEEEPYPSAAEVSRSLPSSPSPIPRGFSKWPHPEPTYLRHIPSTSTFPTEYGSTIAPTSANAYAESIRSQPSSTGGTAPNANILAGALLTEVKEGRKREVIDGYLDKIQRLGLKSHKDAQKLVTAGTIPTLILLLKTRAVDGIGLETVLFTLGILTHDPITANTIFRTGTSSTLIEIFDAALSDNIAALAVWCLTKICRSAEVASAFLKLNLGKLLVAKGLKGGQRTSRISAWCLGILIRSDGIAETLADMGLVSALSEHLRRCSDSINAGPEDYSATLYAVARLSRSIKISKALAMAGCVEMLAHFLITAQDPRVLLWSSRAVGCLMRPNSSDMAKILLDAGIARGLARLPSMLPTEEVEPLASFAFAIQRFSCAEWGSGTRKALVDAGVVDSLLAALRTACEEPYPEVHIELAYAIALLSDVGGASIRKEIVNAGGIDILKQIAASAAKTSDVAKACNLAATSINGNIWSRNTASAKAALAHNWVGGCPDYIPECPVPLSDLQVETTEVW</sequence>
<evidence type="ECO:0000256" key="5">
    <source>
        <dbReference type="SAM" id="MobiDB-lite"/>
    </source>
</evidence>
<evidence type="ECO:0000313" key="7">
    <source>
        <dbReference type="EMBL" id="KAF7329003.1"/>
    </source>
</evidence>
<feature type="region of interest" description="Disordered" evidence="5">
    <location>
        <begin position="318"/>
        <end position="418"/>
    </location>
</feature>